<dbReference type="RefSeq" id="WP_118921357.1">
    <property type="nucleotide sequence ID" value="NZ_QWEG01000008.1"/>
</dbReference>
<sequence>MAETTFLKTDHVLVTNVRIETKKKLILVNSVAMVAKGTEKIDRPWVLLGLAALSMLALPPSELTGYHGIGLGVLFAMFGGFAYFYNESHKRDAIIITLNTGEKTYIFEDLEQVYKAVQDAIVYRAQ</sequence>
<evidence type="ECO:0000313" key="2">
    <source>
        <dbReference type="EMBL" id="RHW39024.1"/>
    </source>
</evidence>
<feature type="transmembrane region" description="Helical" evidence="1">
    <location>
        <begin position="66"/>
        <end position="85"/>
    </location>
</feature>
<dbReference type="EMBL" id="QWEG01000008">
    <property type="protein sequence ID" value="RHW39024.1"/>
    <property type="molecule type" value="Genomic_DNA"/>
</dbReference>
<accession>A0A417YSP9</accession>
<keyword evidence="3" id="KW-1185">Reference proteome</keyword>
<keyword evidence="1" id="KW-1133">Transmembrane helix</keyword>
<gene>
    <name evidence="2" type="ORF">D1B31_13760</name>
</gene>
<evidence type="ECO:0000256" key="1">
    <source>
        <dbReference type="SAM" id="Phobius"/>
    </source>
</evidence>
<keyword evidence="1" id="KW-0472">Membrane</keyword>
<dbReference type="AlphaFoldDB" id="A0A417YSP9"/>
<reference evidence="2 3" key="1">
    <citation type="journal article" date="2017" name="Int. J. Syst. Evol. Microbiol.">
        <title>Bacillus notoginsengisoli sp. nov., a novel bacterium isolated from the rhizosphere of Panax notoginseng.</title>
        <authorList>
            <person name="Zhang M.Y."/>
            <person name="Cheng J."/>
            <person name="Cai Y."/>
            <person name="Zhang T.Y."/>
            <person name="Wu Y.Y."/>
            <person name="Manikprabhu D."/>
            <person name="Li W.J."/>
            <person name="Zhang Y.X."/>
        </authorList>
    </citation>
    <scope>NUCLEOTIDE SEQUENCE [LARGE SCALE GENOMIC DNA]</scope>
    <source>
        <strain evidence="2 3">JCM 30743</strain>
    </source>
</reference>
<comment type="caution">
    <text evidence="2">The sequence shown here is derived from an EMBL/GenBank/DDBJ whole genome shotgun (WGS) entry which is preliminary data.</text>
</comment>
<proteinExistence type="predicted"/>
<name>A0A417YSP9_9BACI</name>
<evidence type="ECO:0000313" key="3">
    <source>
        <dbReference type="Proteomes" id="UP000284416"/>
    </source>
</evidence>
<dbReference type="Proteomes" id="UP000284416">
    <property type="component" value="Unassembled WGS sequence"/>
</dbReference>
<keyword evidence="1" id="KW-0812">Transmembrane</keyword>
<protein>
    <submittedName>
        <fullName evidence="2">Uncharacterized protein</fullName>
    </submittedName>
</protein>
<organism evidence="2 3">
    <name type="scientific">Neobacillus notoginsengisoli</name>
    <dbReference type="NCBI Taxonomy" id="1578198"/>
    <lineage>
        <taxon>Bacteria</taxon>
        <taxon>Bacillati</taxon>
        <taxon>Bacillota</taxon>
        <taxon>Bacilli</taxon>
        <taxon>Bacillales</taxon>
        <taxon>Bacillaceae</taxon>
        <taxon>Neobacillus</taxon>
    </lineage>
</organism>